<dbReference type="GO" id="GO:0005829">
    <property type="term" value="C:cytosol"/>
    <property type="evidence" value="ECO:0007669"/>
    <property type="project" value="TreeGrafter"/>
</dbReference>
<organism evidence="7 8">
    <name type="scientific">Candidatus Doudnabacteria bacterium RIFCSPHIGHO2_01_FULL_46_24</name>
    <dbReference type="NCBI Taxonomy" id="1817825"/>
    <lineage>
        <taxon>Bacteria</taxon>
        <taxon>Candidatus Doudnaibacteriota</taxon>
    </lineage>
</organism>
<accession>A0A1F5NTG7</accession>
<evidence type="ECO:0000259" key="6">
    <source>
        <dbReference type="Pfam" id="PF05198"/>
    </source>
</evidence>
<feature type="domain" description="Translation initiation factor 3 C-terminal" evidence="5">
    <location>
        <begin position="59"/>
        <end position="143"/>
    </location>
</feature>
<dbReference type="InterPro" id="IPR019815">
    <property type="entry name" value="Translation_initiation_fac_3_C"/>
</dbReference>
<name>A0A1F5NTG7_9BACT</name>
<dbReference type="InterPro" id="IPR019814">
    <property type="entry name" value="Translation_initiation_fac_3_N"/>
</dbReference>
<dbReference type="SUPFAM" id="SSF54364">
    <property type="entry name" value="Translation initiation factor IF3, N-terminal domain"/>
    <property type="match status" value="1"/>
</dbReference>
<keyword evidence="3" id="KW-0648">Protein biosynthesis</keyword>
<evidence type="ECO:0000313" key="7">
    <source>
        <dbReference type="EMBL" id="OGE80903.1"/>
    </source>
</evidence>
<dbReference type="PANTHER" id="PTHR10938:SF0">
    <property type="entry name" value="TRANSLATION INITIATION FACTOR IF-3, MITOCHONDRIAL"/>
    <property type="match status" value="1"/>
</dbReference>
<dbReference type="Gene3D" id="3.30.110.10">
    <property type="entry name" value="Translation initiation factor 3 (IF-3), C-terminal domain"/>
    <property type="match status" value="1"/>
</dbReference>
<proteinExistence type="inferred from homology"/>
<comment type="similarity">
    <text evidence="1">Belongs to the IF-3 family.</text>
</comment>
<dbReference type="GO" id="GO:0003743">
    <property type="term" value="F:translation initiation factor activity"/>
    <property type="evidence" value="ECO:0007669"/>
    <property type="project" value="UniProtKB-UniRule"/>
</dbReference>
<gene>
    <name evidence="7" type="ORF">A2720_00360</name>
</gene>
<dbReference type="GO" id="GO:0043022">
    <property type="term" value="F:ribosome binding"/>
    <property type="evidence" value="ECO:0007669"/>
    <property type="project" value="TreeGrafter"/>
</dbReference>
<evidence type="ECO:0000256" key="1">
    <source>
        <dbReference type="ARBA" id="ARBA00005439"/>
    </source>
</evidence>
<dbReference type="AlphaFoldDB" id="A0A1F5NTG7"/>
<evidence type="ECO:0000259" key="5">
    <source>
        <dbReference type="Pfam" id="PF00707"/>
    </source>
</evidence>
<dbReference type="Gene3D" id="3.10.20.80">
    <property type="entry name" value="Translation initiation factor 3 (IF-3), N-terminal domain"/>
    <property type="match status" value="1"/>
</dbReference>
<sequence>MLGIMKLSDALSLALNQELDLVEVNPTANPPVTKIVDVGKFRYQQAKQAKEASKKVREVKLKGIRLSVRIGVHDLEFKAKQAAEFLGEGNKVMVEVRMRGREQAHPNLAFDLLKKFQAAVPSPTVIEAGPKRMGPTVSLILAPGK</sequence>
<dbReference type="GO" id="GO:0016020">
    <property type="term" value="C:membrane"/>
    <property type="evidence" value="ECO:0007669"/>
    <property type="project" value="TreeGrafter"/>
</dbReference>
<dbReference type="SUPFAM" id="SSF55200">
    <property type="entry name" value="Translation initiation factor IF3, C-terminal domain"/>
    <property type="match status" value="1"/>
</dbReference>
<protein>
    <recommendedName>
        <fullName evidence="4">Translation initiation factor IF-3</fullName>
    </recommendedName>
</protein>
<evidence type="ECO:0000256" key="3">
    <source>
        <dbReference type="ARBA" id="ARBA00022917"/>
    </source>
</evidence>
<dbReference type="Proteomes" id="UP000178892">
    <property type="component" value="Unassembled WGS sequence"/>
</dbReference>
<dbReference type="STRING" id="1817825.A2720_00360"/>
<dbReference type="PANTHER" id="PTHR10938">
    <property type="entry name" value="TRANSLATION INITIATION FACTOR IF-3"/>
    <property type="match status" value="1"/>
</dbReference>
<dbReference type="InterPro" id="IPR036788">
    <property type="entry name" value="T_IF-3_C_sf"/>
</dbReference>
<dbReference type="InterPro" id="IPR036787">
    <property type="entry name" value="T_IF-3_N_sf"/>
</dbReference>
<feature type="domain" description="Translation initiation factor 3 N-terminal" evidence="6">
    <location>
        <begin position="1"/>
        <end position="52"/>
    </location>
</feature>
<evidence type="ECO:0000256" key="4">
    <source>
        <dbReference type="NCBIfam" id="TIGR00168"/>
    </source>
</evidence>
<evidence type="ECO:0000256" key="2">
    <source>
        <dbReference type="ARBA" id="ARBA00022540"/>
    </source>
</evidence>
<keyword evidence="2 7" id="KW-0396">Initiation factor</keyword>
<dbReference type="EMBL" id="MFEL01000014">
    <property type="protein sequence ID" value="OGE80903.1"/>
    <property type="molecule type" value="Genomic_DNA"/>
</dbReference>
<dbReference type="Pfam" id="PF00707">
    <property type="entry name" value="IF3_C"/>
    <property type="match status" value="1"/>
</dbReference>
<dbReference type="Pfam" id="PF05198">
    <property type="entry name" value="IF3_N"/>
    <property type="match status" value="1"/>
</dbReference>
<dbReference type="NCBIfam" id="TIGR00168">
    <property type="entry name" value="infC"/>
    <property type="match status" value="1"/>
</dbReference>
<dbReference type="InterPro" id="IPR001288">
    <property type="entry name" value="Translation_initiation_fac_3"/>
</dbReference>
<evidence type="ECO:0000313" key="8">
    <source>
        <dbReference type="Proteomes" id="UP000178892"/>
    </source>
</evidence>
<dbReference type="GO" id="GO:0032790">
    <property type="term" value="P:ribosome disassembly"/>
    <property type="evidence" value="ECO:0007669"/>
    <property type="project" value="TreeGrafter"/>
</dbReference>
<comment type="caution">
    <text evidence="7">The sequence shown here is derived from an EMBL/GenBank/DDBJ whole genome shotgun (WGS) entry which is preliminary data.</text>
</comment>
<reference evidence="7 8" key="1">
    <citation type="journal article" date="2016" name="Nat. Commun.">
        <title>Thousands of microbial genomes shed light on interconnected biogeochemical processes in an aquifer system.</title>
        <authorList>
            <person name="Anantharaman K."/>
            <person name="Brown C.T."/>
            <person name="Hug L.A."/>
            <person name="Sharon I."/>
            <person name="Castelle C.J."/>
            <person name="Probst A.J."/>
            <person name="Thomas B.C."/>
            <person name="Singh A."/>
            <person name="Wilkins M.J."/>
            <person name="Karaoz U."/>
            <person name="Brodie E.L."/>
            <person name="Williams K.H."/>
            <person name="Hubbard S.S."/>
            <person name="Banfield J.F."/>
        </authorList>
    </citation>
    <scope>NUCLEOTIDE SEQUENCE [LARGE SCALE GENOMIC DNA]</scope>
</reference>